<feature type="region of interest" description="Disordered" evidence="1">
    <location>
        <begin position="154"/>
        <end position="181"/>
    </location>
</feature>
<reference evidence="2 3" key="1">
    <citation type="submission" date="2017-10" db="EMBL/GenBank/DDBJ databases">
        <title>Extensive intraspecific genome diversity in a model arbuscular mycorrhizal fungus.</title>
        <authorList>
            <person name="Chen E.C.H."/>
            <person name="Morin E."/>
            <person name="Baudet D."/>
            <person name="Noel J."/>
            <person name="Ndikumana S."/>
            <person name="Charron P."/>
            <person name="St-Onge C."/>
            <person name="Giorgi J."/>
            <person name="Grigoriev I.V."/>
            <person name="Roux C."/>
            <person name="Martin F.M."/>
            <person name="Corradi N."/>
        </authorList>
    </citation>
    <scope>NUCLEOTIDE SEQUENCE [LARGE SCALE GENOMIC DNA]</scope>
    <source>
        <strain evidence="2 3">A1</strain>
    </source>
</reference>
<feature type="region of interest" description="Disordered" evidence="1">
    <location>
        <begin position="108"/>
        <end position="128"/>
    </location>
</feature>
<sequence>MEASTVTPVYINLPNSEKNIGSALVHVERIGEKLFIKLDGGKKVDVHEELKNDLKDQLTDNWRMAKNQPTNKELILFFTHTHRLQSGLRLSTNPFAIEESDEECIKEGKKRTIGKQGDRSKVEDEESDEGEWTTCNRRGKGKAVGCVRGRGTRGRVALAPGTTPHPDNTNPKATSVPVGAPLNVRPHRGPYIGYWPSRVNYNAVRWYKISWNQYLDIGYDVRIGFNVILNQLTENDKDDDVEDNDEEHEEDEGLVVKGKYATRFGGNHQAKVAQSGKNNVIGGHITLPENAIYVKGFYTKPDLIRKLQAETNKNKVRDHDHFTGKYRGAAHRPHRGCNLQLRIKPDEIKIPLIYHGGKHYGFHHEILELGLSKKCNEKCKEEDLKEIDDCEHERIYTIISQKQYDHAQRVWEEANVLILADPIQRFRTIMKEVSGLDSLNYITLPSFAFDMIHRIKDKIRPEEEQQHLKADKEDLNKKPRKDEIVIKWVSVKNKEEYAKTN</sequence>
<comment type="caution">
    <text evidence="2">The sequence shown here is derived from an EMBL/GenBank/DDBJ whole genome shotgun (WGS) entry which is preliminary data.</text>
</comment>
<dbReference type="VEuPathDB" id="FungiDB:RhiirA1_506868"/>
<dbReference type="EMBL" id="LLXH01000326">
    <property type="protein sequence ID" value="PKC68546.1"/>
    <property type="molecule type" value="Genomic_DNA"/>
</dbReference>
<protein>
    <submittedName>
        <fullName evidence="2">Uncharacterized protein</fullName>
    </submittedName>
</protein>
<dbReference type="AlphaFoldDB" id="A0A2N0RZ47"/>
<evidence type="ECO:0000313" key="3">
    <source>
        <dbReference type="Proteomes" id="UP000232688"/>
    </source>
</evidence>
<dbReference type="Proteomes" id="UP000232688">
    <property type="component" value="Unassembled WGS sequence"/>
</dbReference>
<reference evidence="2 3" key="2">
    <citation type="submission" date="2017-10" db="EMBL/GenBank/DDBJ databases">
        <title>Genome analyses suggest a sexual origin of heterokaryosis in a supposedly ancient asexual fungus.</title>
        <authorList>
            <person name="Corradi N."/>
            <person name="Sedzielewska K."/>
            <person name="Noel J."/>
            <person name="Charron P."/>
            <person name="Farinelli L."/>
            <person name="Marton T."/>
            <person name="Kruger M."/>
            <person name="Pelin A."/>
            <person name="Brachmann A."/>
            <person name="Corradi N."/>
        </authorList>
    </citation>
    <scope>NUCLEOTIDE SEQUENCE [LARGE SCALE GENOMIC DNA]</scope>
    <source>
        <strain evidence="2 3">A1</strain>
    </source>
</reference>
<evidence type="ECO:0000256" key="1">
    <source>
        <dbReference type="SAM" id="MobiDB-lite"/>
    </source>
</evidence>
<dbReference type="VEuPathDB" id="FungiDB:FUN_005410"/>
<gene>
    <name evidence="2" type="ORF">RhiirA1_506868</name>
</gene>
<evidence type="ECO:0000313" key="2">
    <source>
        <dbReference type="EMBL" id="PKC68546.1"/>
    </source>
</evidence>
<accession>A0A2N0RZ47</accession>
<organism evidence="2 3">
    <name type="scientific">Rhizophagus irregularis</name>
    <dbReference type="NCBI Taxonomy" id="588596"/>
    <lineage>
        <taxon>Eukaryota</taxon>
        <taxon>Fungi</taxon>
        <taxon>Fungi incertae sedis</taxon>
        <taxon>Mucoromycota</taxon>
        <taxon>Glomeromycotina</taxon>
        <taxon>Glomeromycetes</taxon>
        <taxon>Glomerales</taxon>
        <taxon>Glomeraceae</taxon>
        <taxon>Rhizophagus</taxon>
    </lineage>
</organism>
<name>A0A2N0RZ47_9GLOM</name>
<proteinExistence type="predicted"/>